<comment type="similarity">
    <text evidence="1">Belongs to the ABC transporter superfamily.</text>
</comment>
<evidence type="ECO:0000256" key="2">
    <source>
        <dbReference type="ARBA" id="ARBA00022448"/>
    </source>
</evidence>
<dbReference type="Proteomes" id="UP000631694">
    <property type="component" value="Unassembled WGS sequence"/>
</dbReference>
<evidence type="ECO:0000313" key="9">
    <source>
        <dbReference type="EMBL" id="MBH0237830.1"/>
    </source>
</evidence>
<keyword evidence="7" id="KW-0472">Membrane</keyword>
<keyword evidence="2" id="KW-0813">Transport</keyword>
<protein>
    <submittedName>
        <fullName evidence="9">Heme ABC exporter ATP-binding protein CcmA</fullName>
    </submittedName>
</protein>
<evidence type="ECO:0000256" key="6">
    <source>
        <dbReference type="ARBA" id="ARBA00022967"/>
    </source>
</evidence>
<dbReference type="GO" id="GO:0016887">
    <property type="term" value="F:ATP hydrolysis activity"/>
    <property type="evidence" value="ECO:0007669"/>
    <property type="project" value="InterPro"/>
</dbReference>
<keyword evidence="3" id="KW-0547">Nucleotide-binding</keyword>
<comment type="caution">
    <text evidence="9">The sequence shown here is derived from an EMBL/GenBank/DDBJ whole genome shotgun (WGS) entry which is preliminary data.</text>
</comment>
<dbReference type="RefSeq" id="WP_197310901.1">
    <property type="nucleotide sequence ID" value="NZ_JADZLT010000049.1"/>
</dbReference>
<proteinExistence type="inferred from homology"/>
<name>A0A931I205_9HYPH</name>
<dbReference type="InterPro" id="IPR003593">
    <property type="entry name" value="AAA+_ATPase"/>
</dbReference>
<keyword evidence="5 9" id="KW-0067">ATP-binding</keyword>
<dbReference type="NCBIfam" id="TIGR01189">
    <property type="entry name" value="ccmA"/>
    <property type="match status" value="1"/>
</dbReference>
<evidence type="ECO:0000256" key="4">
    <source>
        <dbReference type="ARBA" id="ARBA00022748"/>
    </source>
</evidence>
<reference evidence="9" key="1">
    <citation type="submission" date="2020-12" db="EMBL/GenBank/DDBJ databases">
        <title>Methylobrevis albus sp. nov., isolated from fresh water lack sediment.</title>
        <authorList>
            <person name="Zou Q."/>
        </authorList>
    </citation>
    <scope>NUCLEOTIDE SEQUENCE</scope>
    <source>
        <strain evidence="9">L22</strain>
    </source>
</reference>
<gene>
    <name evidence="9" type="primary">ccmA</name>
    <name evidence="9" type="ORF">I5731_08355</name>
</gene>
<dbReference type="PROSITE" id="PS50893">
    <property type="entry name" value="ABC_TRANSPORTER_2"/>
    <property type="match status" value="1"/>
</dbReference>
<dbReference type="PROSITE" id="PS00211">
    <property type="entry name" value="ABC_TRANSPORTER_1"/>
    <property type="match status" value="1"/>
</dbReference>
<evidence type="ECO:0000256" key="7">
    <source>
        <dbReference type="ARBA" id="ARBA00023136"/>
    </source>
</evidence>
<accession>A0A931I205</accession>
<dbReference type="AlphaFoldDB" id="A0A931I205"/>
<dbReference type="InterPro" id="IPR003439">
    <property type="entry name" value="ABC_transporter-like_ATP-bd"/>
</dbReference>
<dbReference type="GO" id="GO:0017004">
    <property type="term" value="P:cytochrome complex assembly"/>
    <property type="evidence" value="ECO:0007669"/>
    <property type="project" value="UniProtKB-KW"/>
</dbReference>
<dbReference type="PANTHER" id="PTHR43499:SF1">
    <property type="entry name" value="ABC TRANSPORTER I FAMILY MEMBER 1"/>
    <property type="match status" value="1"/>
</dbReference>
<keyword evidence="6" id="KW-1278">Translocase</keyword>
<sequence length="239" mass="24350">MSDIPTSADPSTAPITPRLLATELVCDRGGRRVLDGASFAVGGDTAADNVLFVTGPNGVGKSTLLRLVAGLGTLESGEIRLTAGGGAVTGAEVAEACHYLGHRDALKTALTVSENLAFWRDFLAPPPVGAGAGHPALELDEALAAVDLDALADLPAGLLSAGQRRRLAVARLLVVQRPLWLLDEPTSALDAASEARLVALMAAHAAAGGLIMAATHLPINLPGRSLVLRPAAVAREAFA</sequence>
<dbReference type="InterPro" id="IPR017871">
    <property type="entry name" value="ABC_transporter-like_CS"/>
</dbReference>
<evidence type="ECO:0000313" key="10">
    <source>
        <dbReference type="Proteomes" id="UP000631694"/>
    </source>
</evidence>
<dbReference type="Pfam" id="PF00005">
    <property type="entry name" value="ABC_tran"/>
    <property type="match status" value="1"/>
</dbReference>
<dbReference type="SMART" id="SM00382">
    <property type="entry name" value="AAA"/>
    <property type="match status" value="1"/>
</dbReference>
<evidence type="ECO:0000256" key="3">
    <source>
        <dbReference type="ARBA" id="ARBA00022741"/>
    </source>
</evidence>
<organism evidence="9 10">
    <name type="scientific">Methylobrevis albus</name>
    <dbReference type="NCBI Taxonomy" id="2793297"/>
    <lineage>
        <taxon>Bacteria</taxon>
        <taxon>Pseudomonadati</taxon>
        <taxon>Pseudomonadota</taxon>
        <taxon>Alphaproteobacteria</taxon>
        <taxon>Hyphomicrobiales</taxon>
        <taxon>Pleomorphomonadaceae</taxon>
        <taxon>Methylobrevis</taxon>
    </lineage>
</organism>
<dbReference type="EMBL" id="JADZLT010000049">
    <property type="protein sequence ID" value="MBH0237830.1"/>
    <property type="molecule type" value="Genomic_DNA"/>
</dbReference>
<dbReference type="InterPro" id="IPR005895">
    <property type="entry name" value="ABC_transptr_haem_export_CcmA"/>
</dbReference>
<dbReference type="SUPFAM" id="SSF52540">
    <property type="entry name" value="P-loop containing nucleoside triphosphate hydrolases"/>
    <property type="match status" value="1"/>
</dbReference>
<dbReference type="Gene3D" id="3.40.50.300">
    <property type="entry name" value="P-loop containing nucleotide triphosphate hydrolases"/>
    <property type="match status" value="1"/>
</dbReference>
<feature type="domain" description="ABC transporter" evidence="8">
    <location>
        <begin position="19"/>
        <end position="239"/>
    </location>
</feature>
<dbReference type="InterPro" id="IPR027417">
    <property type="entry name" value="P-loop_NTPase"/>
</dbReference>
<dbReference type="GO" id="GO:0005524">
    <property type="term" value="F:ATP binding"/>
    <property type="evidence" value="ECO:0007669"/>
    <property type="project" value="UniProtKB-KW"/>
</dbReference>
<keyword evidence="4" id="KW-0201">Cytochrome c-type biogenesis</keyword>
<evidence type="ECO:0000256" key="1">
    <source>
        <dbReference type="ARBA" id="ARBA00005417"/>
    </source>
</evidence>
<keyword evidence="10" id="KW-1185">Reference proteome</keyword>
<evidence type="ECO:0000259" key="8">
    <source>
        <dbReference type="PROSITE" id="PS50893"/>
    </source>
</evidence>
<dbReference type="PANTHER" id="PTHR43499">
    <property type="entry name" value="ABC TRANSPORTER I FAMILY MEMBER 1"/>
    <property type="match status" value="1"/>
</dbReference>
<dbReference type="GO" id="GO:0022857">
    <property type="term" value="F:transmembrane transporter activity"/>
    <property type="evidence" value="ECO:0007669"/>
    <property type="project" value="InterPro"/>
</dbReference>
<evidence type="ECO:0000256" key="5">
    <source>
        <dbReference type="ARBA" id="ARBA00022840"/>
    </source>
</evidence>